<dbReference type="Gene3D" id="3.40.50.620">
    <property type="entry name" value="HUPs"/>
    <property type="match status" value="1"/>
</dbReference>
<dbReference type="PANTHER" id="PTHR43033:SF1">
    <property type="entry name" value="TRNA(ILE)-LYSIDINE SYNTHASE-RELATED"/>
    <property type="match status" value="1"/>
</dbReference>
<dbReference type="NCBIfam" id="TIGR02432">
    <property type="entry name" value="lysidine_TilS_N"/>
    <property type="match status" value="1"/>
</dbReference>
<dbReference type="EC" id="6.3.4.19" evidence="1"/>
<keyword evidence="3" id="KW-0819">tRNA processing</keyword>
<dbReference type="RefSeq" id="XP_013344017.1">
    <property type="nucleotide sequence ID" value="XM_013488563.1"/>
</dbReference>
<protein>
    <recommendedName>
        <fullName evidence="1">tRNA(Ile)-lysidine synthetase</fullName>
        <ecNumber evidence="1">6.3.4.19</ecNumber>
    </recommendedName>
</protein>
<dbReference type="Pfam" id="PF01171">
    <property type="entry name" value="ATP_bind_3"/>
    <property type="match status" value="1"/>
</dbReference>
<evidence type="ECO:0000256" key="5">
    <source>
        <dbReference type="ARBA" id="ARBA00022840"/>
    </source>
</evidence>
<keyword evidence="5" id="KW-0067">ATP-binding</keyword>
<dbReference type="AlphaFoldDB" id="A0A074YHB0"/>
<sequence>MLKGLLARVVAEPIAQRRFDTILEPICKNKRKLGLAISGGVDSMALASLCKHVRIFNMPPVTAFIVDHRLRSESTKEAESVAKLLGTLGIQHKILTLDWKDIQNPAKLSNLESVARRMRFKALGKACADADIEALLLAHHADDQAETVLSRIREGYLGTGLAGISPRSPIGECHGMYRVSRSGTPRDLHQAKRDTPVFAESGGVVIYRPLLDFTKAELVATCETRNMKWHEDATNADRTLTSRNAIRHMLQSRAMPAALSSDHLRRLATQSRANLDASEETATEMFKLCKVELDIVTSSVSFTIDPSIESWLHRETSPQLTAAKLVRKFFSLSEDSSKVTFQNLAKSVAFLFPSIMENKLQTNTSVVHLGYVGLRRAPSTQRHGLDDHSKFIIFPRPVQNPADFAKPLLEVTESTQSTSREPRWTETHIFHDRWWIRLRYVPADVTVGTCVMVRFLCKRDIAALRRNDAPLSTYAPGNIRYSIPAIVEVIQTKNKRGGTSTKESIMALPSLGWTRKGQWLSKITVVPMRFTCRYKDVEFSTSENHTVKLSPLSTAHLDSESTLIPPIPNELSSAEGHC</sequence>
<dbReference type="CDD" id="cd01992">
    <property type="entry name" value="TilS_N"/>
    <property type="match status" value="1"/>
</dbReference>
<dbReference type="PANTHER" id="PTHR43033">
    <property type="entry name" value="TRNA(ILE)-LYSIDINE SYNTHASE-RELATED"/>
    <property type="match status" value="1"/>
</dbReference>
<evidence type="ECO:0000256" key="4">
    <source>
        <dbReference type="ARBA" id="ARBA00022741"/>
    </source>
</evidence>
<dbReference type="InterPro" id="IPR011063">
    <property type="entry name" value="TilS/TtcA_N"/>
</dbReference>
<dbReference type="GO" id="GO:0032267">
    <property type="term" value="F:tRNA(Ile)-lysidine synthase activity"/>
    <property type="evidence" value="ECO:0007669"/>
    <property type="project" value="UniProtKB-EC"/>
</dbReference>
<dbReference type="Proteomes" id="UP000030641">
    <property type="component" value="Unassembled WGS sequence"/>
</dbReference>
<dbReference type="OMA" id="HRYWIRV"/>
<evidence type="ECO:0000313" key="8">
    <source>
        <dbReference type="EMBL" id="KEQ95469.1"/>
    </source>
</evidence>
<gene>
    <name evidence="8" type="ORF">AUEXF2481DRAFT_219540</name>
</gene>
<dbReference type="HOGENOM" id="CLU_015599_0_0_1"/>
<evidence type="ECO:0000256" key="6">
    <source>
        <dbReference type="ARBA" id="ARBA00048539"/>
    </source>
</evidence>
<dbReference type="GO" id="GO:0005524">
    <property type="term" value="F:ATP binding"/>
    <property type="evidence" value="ECO:0007669"/>
    <property type="project" value="UniProtKB-KW"/>
</dbReference>
<keyword evidence="2" id="KW-0436">Ligase</keyword>
<dbReference type="OrthoDB" id="434144at2759"/>
<dbReference type="GeneID" id="25362606"/>
<evidence type="ECO:0000259" key="7">
    <source>
        <dbReference type="Pfam" id="PF01171"/>
    </source>
</evidence>
<keyword evidence="4" id="KW-0547">Nucleotide-binding</keyword>
<dbReference type="HAMAP" id="MF_01161">
    <property type="entry name" value="tRNA_Ile_lys_synt"/>
    <property type="match status" value="1"/>
</dbReference>
<dbReference type="EMBL" id="KL584759">
    <property type="protein sequence ID" value="KEQ95469.1"/>
    <property type="molecule type" value="Genomic_DNA"/>
</dbReference>
<dbReference type="InterPro" id="IPR012094">
    <property type="entry name" value="tRNA_Ile_lys_synt"/>
</dbReference>
<accession>A0A074YHB0</accession>
<dbReference type="STRING" id="1043005.A0A074YHB0"/>
<evidence type="ECO:0000256" key="1">
    <source>
        <dbReference type="ARBA" id="ARBA00013267"/>
    </source>
</evidence>
<dbReference type="GO" id="GO:0008033">
    <property type="term" value="P:tRNA processing"/>
    <property type="evidence" value="ECO:0007669"/>
    <property type="project" value="UniProtKB-KW"/>
</dbReference>
<dbReference type="SUPFAM" id="SSF52402">
    <property type="entry name" value="Adenine nucleotide alpha hydrolases-like"/>
    <property type="match status" value="1"/>
</dbReference>
<dbReference type="InterPro" id="IPR012795">
    <property type="entry name" value="tRNA_Ile_lys_synt_N"/>
</dbReference>
<keyword evidence="9" id="KW-1185">Reference proteome</keyword>
<name>A0A074YHB0_AURSE</name>
<evidence type="ECO:0000256" key="2">
    <source>
        <dbReference type="ARBA" id="ARBA00022598"/>
    </source>
</evidence>
<proteinExistence type="inferred from homology"/>
<evidence type="ECO:0000256" key="3">
    <source>
        <dbReference type="ARBA" id="ARBA00022694"/>
    </source>
</evidence>
<dbReference type="InParanoid" id="A0A074YHB0"/>
<organism evidence="8 9">
    <name type="scientific">Aureobasidium subglaciale (strain EXF-2481)</name>
    <name type="common">Aureobasidium pullulans var. subglaciale</name>
    <dbReference type="NCBI Taxonomy" id="1043005"/>
    <lineage>
        <taxon>Eukaryota</taxon>
        <taxon>Fungi</taxon>
        <taxon>Dikarya</taxon>
        <taxon>Ascomycota</taxon>
        <taxon>Pezizomycotina</taxon>
        <taxon>Dothideomycetes</taxon>
        <taxon>Dothideomycetidae</taxon>
        <taxon>Dothideales</taxon>
        <taxon>Saccotheciaceae</taxon>
        <taxon>Aureobasidium</taxon>
    </lineage>
</organism>
<dbReference type="InterPro" id="IPR014729">
    <property type="entry name" value="Rossmann-like_a/b/a_fold"/>
</dbReference>
<feature type="domain" description="tRNA(Ile)-lysidine/2-thiocytidine synthase N-terminal" evidence="7">
    <location>
        <begin position="34"/>
        <end position="248"/>
    </location>
</feature>
<reference evidence="8 9" key="1">
    <citation type="journal article" date="2014" name="BMC Genomics">
        <title>Genome sequencing of four Aureobasidium pullulans varieties: biotechnological potential, stress tolerance, and description of new species.</title>
        <authorList>
            <person name="Gostin Ar C."/>
            <person name="Ohm R.A."/>
            <person name="Kogej T."/>
            <person name="Sonjak S."/>
            <person name="Turk M."/>
            <person name="Zajc J."/>
            <person name="Zalar P."/>
            <person name="Grube M."/>
            <person name="Sun H."/>
            <person name="Han J."/>
            <person name="Sharma A."/>
            <person name="Chiniquy J."/>
            <person name="Ngan C.Y."/>
            <person name="Lipzen A."/>
            <person name="Barry K."/>
            <person name="Grigoriev I.V."/>
            <person name="Gunde-Cimerman N."/>
        </authorList>
    </citation>
    <scope>NUCLEOTIDE SEQUENCE [LARGE SCALE GENOMIC DNA]</scope>
    <source>
        <strain evidence="8 9">EXF-2481</strain>
    </source>
</reference>
<evidence type="ECO:0000313" key="9">
    <source>
        <dbReference type="Proteomes" id="UP000030641"/>
    </source>
</evidence>
<comment type="catalytic activity">
    <reaction evidence="6">
        <text>cytidine(34) in tRNA(Ile2) + L-lysine + ATP = lysidine(34) in tRNA(Ile2) + AMP + diphosphate + H(+)</text>
        <dbReference type="Rhea" id="RHEA:43744"/>
        <dbReference type="Rhea" id="RHEA-COMP:10625"/>
        <dbReference type="Rhea" id="RHEA-COMP:10670"/>
        <dbReference type="ChEBI" id="CHEBI:15378"/>
        <dbReference type="ChEBI" id="CHEBI:30616"/>
        <dbReference type="ChEBI" id="CHEBI:32551"/>
        <dbReference type="ChEBI" id="CHEBI:33019"/>
        <dbReference type="ChEBI" id="CHEBI:82748"/>
        <dbReference type="ChEBI" id="CHEBI:83665"/>
        <dbReference type="ChEBI" id="CHEBI:456215"/>
        <dbReference type="EC" id="6.3.4.19"/>
    </reaction>
</comment>